<dbReference type="Proteomes" id="UP001501692">
    <property type="component" value="Unassembled WGS sequence"/>
</dbReference>
<evidence type="ECO:0008006" key="3">
    <source>
        <dbReference type="Google" id="ProtNLM"/>
    </source>
</evidence>
<dbReference type="EMBL" id="BAABJK010000006">
    <property type="protein sequence ID" value="GAA4971071.1"/>
    <property type="molecule type" value="Genomic_DNA"/>
</dbReference>
<accession>A0ABP9HHF4</accession>
<name>A0ABP9HHF4_9FLAO</name>
<protein>
    <recommendedName>
        <fullName evidence="3">Type 1 periplasmic binding fold superfamily protein</fullName>
    </recommendedName>
</protein>
<proteinExistence type="predicted"/>
<gene>
    <name evidence="1" type="ORF">GCM10023315_21340</name>
</gene>
<organism evidence="1 2">
    <name type="scientific">Algibacter aquimarinus</name>
    <dbReference type="NCBI Taxonomy" id="1136748"/>
    <lineage>
        <taxon>Bacteria</taxon>
        <taxon>Pseudomonadati</taxon>
        <taxon>Bacteroidota</taxon>
        <taxon>Flavobacteriia</taxon>
        <taxon>Flavobacteriales</taxon>
        <taxon>Flavobacteriaceae</taxon>
        <taxon>Algibacter</taxon>
    </lineage>
</organism>
<sequence length="210" mass="22515">MNTNKLNFKAMKMNYLNLNLMKTSKFILGALFCLTLITSCSDDDDPIPVLEEELITNVTLTFVNNANTSDTVVMSSIAPDGQDGASTEIVTGDFTEGATYSLNLAITNASENPADDVLNDDIIPEADEHFFVYAVNGINLTVTRDSDDVDGPDSNKLGVNTTWVAGAVSTGNFQIILVHEPEGADDSDEFGSVTGGSEDVNITFTNVEIQ</sequence>
<evidence type="ECO:0000313" key="2">
    <source>
        <dbReference type="Proteomes" id="UP001501692"/>
    </source>
</evidence>
<evidence type="ECO:0000313" key="1">
    <source>
        <dbReference type="EMBL" id="GAA4971071.1"/>
    </source>
</evidence>
<comment type="caution">
    <text evidence="1">The sequence shown here is derived from an EMBL/GenBank/DDBJ whole genome shotgun (WGS) entry which is preliminary data.</text>
</comment>
<keyword evidence="2" id="KW-1185">Reference proteome</keyword>
<reference evidence="2" key="1">
    <citation type="journal article" date="2019" name="Int. J. Syst. Evol. Microbiol.">
        <title>The Global Catalogue of Microorganisms (GCM) 10K type strain sequencing project: providing services to taxonomists for standard genome sequencing and annotation.</title>
        <authorList>
            <consortium name="The Broad Institute Genomics Platform"/>
            <consortium name="The Broad Institute Genome Sequencing Center for Infectious Disease"/>
            <person name="Wu L."/>
            <person name="Ma J."/>
        </authorList>
    </citation>
    <scope>NUCLEOTIDE SEQUENCE [LARGE SCALE GENOMIC DNA]</scope>
    <source>
        <strain evidence="2">JCM 18287</strain>
    </source>
</reference>